<dbReference type="GO" id="GO:0032784">
    <property type="term" value="P:regulation of DNA-templated transcription elongation"/>
    <property type="evidence" value="ECO:0007669"/>
    <property type="project" value="InterPro"/>
</dbReference>
<dbReference type="GO" id="GO:0070063">
    <property type="term" value="F:RNA polymerase binding"/>
    <property type="evidence" value="ECO:0007669"/>
    <property type="project" value="InterPro"/>
</dbReference>
<dbReference type="RefSeq" id="WP_178360417.1">
    <property type="nucleotide sequence ID" value="NZ_JABFYL010000041.1"/>
</dbReference>
<dbReference type="AlphaFoldDB" id="A0A850PWV1"/>
<evidence type="ECO:0000313" key="2">
    <source>
        <dbReference type="EMBL" id="NVN52135.1"/>
    </source>
</evidence>
<dbReference type="InterPro" id="IPR001437">
    <property type="entry name" value="Tscrpt_elong_fac_GreA/B_C"/>
</dbReference>
<name>A0A850PWV1_9MYCO</name>
<dbReference type="EMBL" id="JABFYL010000041">
    <property type="protein sequence ID" value="NVN52135.1"/>
    <property type="molecule type" value="Genomic_DNA"/>
</dbReference>
<evidence type="ECO:0000313" key="3">
    <source>
        <dbReference type="Proteomes" id="UP000570517"/>
    </source>
</evidence>
<dbReference type="InterPro" id="IPR023459">
    <property type="entry name" value="Tscrpt_elong_fac_GreA/B_fam"/>
</dbReference>
<sequence>MSIGNRVWMTTHARQRLEEELADLLSHRTVATDETGDRSDQIIDAWMARKARIRQIHELLSTATVGTSPPDDGLAEPGMVLTIRYDDTGETETFLLGARGAEDTDIEVYSVNSPLGDALAGAIVGEQRRYRLPSGAVQPVTLLSAKPFGAHVVDAAADPAVSV</sequence>
<organism evidence="2 3">
    <name type="scientific">Mycolicibacterium hippocampi</name>
    <dbReference type="NCBI Taxonomy" id="659824"/>
    <lineage>
        <taxon>Bacteria</taxon>
        <taxon>Bacillati</taxon>
        <taxon>Actinomycetota</taxon>
        <taxon>Actinomycetes</taxon>
        <taxon>Mycobacteriales</taxon>
        <taxon>Mycobacteriaceae</taxon>
        <taxon>Mycolicibacterium</taxon>
    </lineage>
</organism>
<feature type="domain" description="Transcription elongation factor GreA/GreB C-terminal" evidence="1">
    <location>
        <begin position="75"/>
        <end position="143"/>
    </location>
</feature>
<evidence type="ECO:0000259" key="1">
    <source>
        <dbReference type="Pfam" id="PF01272"/>
    </source>
</evidence>
<dbReference type="SUPFAM" id="SSF54534">
    <property type="entry name" value="FKBP-like"/>
    <property type="match status" value="1"/>
</dbReference>
<keyword evidence="3" id="KW-1185">Reference proteome</keyword>
<reference evidence="2 3" key="1">
    <citation type="submission" date="2020-05" db="EMBL/GenBank/DDBJ databases">
        <title>Draft genome sequence of Mycobacterium hippocampi DL, isolated from European seabass, Dicentrarchus labrax, reared in fish farms.</title>
        <authorList>
            <person name="Stathopoulou P."/>
            <person name="Asimakis E."/>
            <person name="Tzokas K."/>
            <person name="Batargias C."/>
            <person name="Tsiamis G."/>
        </authorList>
    </citation>
    <scope>NUCLEOTIDE SEQUENCE [LARGE SCALE GENOMIC DNA]</scope>
    <source>
        <strain evidence="2 3">DL</strain>
    </source>
</reference>
<keyword evidence="2" id="KW-0648">Protein biosynthesis</keyword>
<protein>
    <submittedName>
        <fullName evidence="2">Transcription elongation factor GreA</fullName>
    </submittedName>
</protein>
<dbReference type="GO" id="GO:0003677">
    <property type="term" value="F:DNA binding"/>
    <property type="evidence" value="ECO:0007669"/>
    <property type="project" value="InterPro"/>
</dbReference>
<gene>
    <name evidence="2" type="ORF">HLY00_802</name>
</gene>
<accession>A0A850PWV1</accession>
<comment type="caution">
    <text evidence="2">The sequence shown here is derived from an EMBL/GenBank/DDBJ whole genome shotgun (WGS) entry which is preliminary data.</text>
</comment>
<dbReference type="GO" id="GO:0003746">
    <property type="term" value="F:translation elongation factor activity"/>
    <property type="evidence" value="ECO:0007669"/>
    <property type="project" value="UniProtKB-KW"/>
</dbReference>
<dbReference type="Gene3D" id="3.10.50.30">
    <property type="entry name" value="Transcription elongation factor, GreA/GreB, C-terminal domain"/>
    <property type="match status" value="1"/>
</dbReference>
<keyword evidence="2" id="KW-0251">Elongation factor</keyword>
<dbReference type="Pfam" id="PF01272">
    <property type="entry name" value="GreA_GreB"/>
    <property type="match status" value="1"/>
</dbReference>
<dbReference type="PIRSF" id="PIRSF006092">
    <property type="entry name" value="GreA_GreB"/>
    <property type="match status" value="1"/>
</dbReference>
<dbReference type="InterPro" id="IPR036953">
    <property type="entry name" value="GreA/GreB_C_sf"/>
</dbReference>
<proteinExistence type="predicted"/>
<dbReference type="Proteomes" id="UP000570517">
    <property type="component" value="Unassembled WGS sequence"/>
</dbReference>